<feature type="transmembrane region" description="Helical" evidence="1">
    <location>
        <begin position="12"/>
        <end position="40"/>
    </location>
</feature>
<evidence type="ECO:0000313" key="4">
    <source>
        <dbReference type="EMBL" id="GGT96348.1"/>
    </source>
</evidence>
<keyword evidence="1" id="KW-0812">Transmembrane</keyword>
<organism evidence="3 5">
    <name type="scientific">Sulfodiicoccus acidiphilus</name>
    <dbReference type="NCBI Taxonomy" id="1670455"/>
    <lineage>
        <taxon>Archaea</taxon>
        <taxon>Thermoproteota</taxon>
        <taxon>Thermoprotei</taxon>
        <taxon>Sulfolobales</taxon>
        <taxon>Sulfolobaceae</taxon>
        <taxon>Sulfodiicoccus</taxon>
    </lineage>
</organism>
<dbReference type="InterPro" id="IPR025328">
    <property type="entry name" value="DUF4234"/>
</dbReference>
<evidence type="ECO:0000313" key="5">
    <source>
        <dbReference type="Proteomes" id="UP000276741"/>
    </source>
</evidence>
<evidence type="ECO:0000259" key="2">
    <source>
        <dbReference type="Pfam" id="PF14018"/>
    </source>
</evidence>
<gene>
    <name evidence="4" type="ORF">GCM10007116_12400</name>
    <name evidence="3" type="ORF">HS1genome_2236</name>
</gene>
<dbReference type="KEGG" id="sacd:HS1genome_2236"/>
<name>A0A348B6P5_9CREN</name>
<sequence length="228" mass="24406">MKKLSPVVPASAWLALVAVQIYVVVFTVRVELSLIQSLAISSTNPATLASEVQAQLLPELLPVLFTSFAIETSVLGVVGFSTYYCLSSLGSVKSLLLSSLKKEDPLAAEAAKAKLDSISLRDPLEMSVVLVGLGLSSQLLSLYSIELGDQYGTIVSLGFLALLIYVLYHVSSSARELYLSSVEFKGSAAEIPERSLAIYVLLSVITAGLFLAYWLYSSVKDVNSLMAS</sequence>
<reference evidence="4" key="4">
    <citation type="submission" date="2020-09" db="EMBL/GenBank/DDBJ databases">
        <authorList>
            <person name="Sun Q."/>
            <person name="Ohkuma M."/>
        </authorList>
    </citation>
    <scope>NUCLEOTIDE SEQUENCE</scope>
    <source>
        <strain evidence="4">JCM 31740</strain>
    </source>
</reference>
<dbReference type="Proteomes" id="UP000276741">
    <property type="component" value="Chromosome"/>
</dbReference>
<protein>
    <recommendedName>
        <fullName evidence="2">DUF4234 domain-containing protein</fullName>
    </recommendedName>
</protein>
<dbReference type="Proteomes" id="UP000616143">
    <property type="component" value="Unassembled WGS sequence"/>
</dbReference>
<keyword evidence="1" id="KW-0472">Membrane</keyword>
<evidence type="ECO:0000256" key="1">
    <source>
        <dbReference type="SAM" id="Phobius"/>
    </source>
</evidence>
<feature type="transmembrane region" description="Helical" evidence="1">
    <location>
        <begin position="196"/>
        <end position="216"/>
    </location>
</feature>
<reference evidence="4" key="1">
    <citation type="journal article" date="2014" name="Int. J. Syst. Evol. Microbiol.">
        <title>Complete genome sequence of Corynebacterium casei LMG S-19264T (=DSM 44701T), isolated from a smear-ripened cheese.</title>
        <authorList>
            <consortium name="US DOE Joint Genome Institute (JGI-PGF)"/>
            <person name="Walter F."/>
            <person name="Albersmeier A."/>
            <person name="Kalinowski J."/>
            <person name="Ruckert C."/>
        </authorList>
    </citation>
    <scope>NUCLEOTIDE SEQUENCE</scope>
    <source>
        <strain evidence="4">JCM 31740</strain>
    </source>
</reference>
<reference evidence="5" key="2">
    <citation type="submission" date="2018-04" db="EMBL/GenBank/DDBJ databases">
        <title>Complete genome sequence of Sulfodiicoccus acidiphilus strain HS-1.</title>
        <authorList>
            <person name="Sakai H.D."/>
            <person name="Kurosawa N."/>
        </authorList>
    </citation>
    <scope>NUCLEOTIDE SEQUENCE [LARGE SCALE GENOMIC DNA]</scope>
    <source>
        <strain evidence="5">HS-1</strain>
    </source>
</reference>
<dbReference type="EMBL" id="BMQS01000010">
    <property type="protein sequence ID" value="GGT96348.1"/>
    <property type="molecule type" value="Genomic_DNA"/>
</dbReference>
<dbReference type="EMBL" id="AP018553">
    <property type="protein sequence ID" value="BBD73847.1"/>
    <property type="molecule type" value="Genomic_DNA"/>
</dbReference>
<dbReference type="Pfam" id="PF14018">
    <property type="entry name" value="DUF4234"/>
    <property type="match status" value="1"/>
</dbReference>
<dbReference type="RefSeq" id="WP_126451096.1">
    <property type="nucleotide sequence ID" value="NZ_AP018553.1"/>
</dbReference>
<feature type="transmembrane region" description="Helical" evidence="1">
    <location>
        <begin position="151"/>
        <end position="170"/>
    </location>
</feature>
<accession>A0A348B6P5</accession>
<keyword evidence="1" id="KW-1133">Transmembrane helix</keyword>
<proteinExistence type="predicted"/>
<evidence type="ECO:0000313" key="3">
    <source>
        <dbReference type="EMBL" id="BBD73847.1"/>
    </source>
</evidence>
<dbReference type="GeneID" id="38667688"/>
<reference evidence="3" key="3">
    <citation type="journal article" date="2019" name="BMC Res. Notes">
        <title>Complete genome sequence of the Sulfodiicoccus acidiphilus strain HS-1T, the first crenarchaeon that lacks polB3, isolated from an acidic hot spring in Ohwaku-dani, Hakone, Japan.</title>
        <authorList>
            <person name="Sakai H.D."/>
            <person name="Kurosawa N."/>
        </authorList>
    </citation>
    <scope>NUCLEOTIDE SEQUENCE</scope>
    <source>
        <strain evidence="3">HS-1</strain>
    </source>
</reference>
<keyword evidence="5" id="KW-1185">Reference proteome</keyword>
<feature type="domain" description="DUF4234" evidence="2">
    <location>
        <begin position="194"/>
        <end position="226"/>
    </location>
</feature>
<dbReference type="AlphaFoldDB" id="A0A348B6P5"/>